<dbReference type="RefSeq" id="WP_258543708.1">
    <property type="nucleotide sequence ID" value="NZ_OU015584.1"/>
</dbReference>
<proteinExistence type="predicted"/>
<accession>A0A916NEV9</accession>
<dbReference type="Proteomes" id="UP000683507">
    <property type="component" value="Chromosome"/>
</dbReference>
<protein>
    <submittedName>
        <fullName evidence="1">Uncharacterized protein</fullName>
    </submittedName>
</protein>
<keyword evidence="2" id="KW-1185">Reference proteome</keyword>
<name>A0A916NEV9_9FLAO</name>
<sequence>MKEIITILTLLFTLFLGSGFAQSPDIDDRLLVQFSQEELETMDKQELAFHTYCIENAFQVMPFPKEKAGDAAINGARNIKDLSTINFFELNITLKQDEYQYFTLLGTDKMLMIKPITLIKQEL</sequence>
<dbReference type="AlphaFoldDB" id="A0A916NEV9"/>
<reference evidence="1" key="1">
    <citation type="submission" date="2021-04" db="EMBL/GenBank/DDBJ databases">
        <authorList>
            <person name="Rodrigo-Torres L."/>
            <person name="Arahal R. D."/>
            <person name="Lucena T."/>
        </authorList>
    </citation>
    <scope>NUCLEOTIDE SEQUENCE</scope>
    <source>
        <strain evidence="1">AS29M-1</strain>
    </source>
</reference>
<organism evidence="1 2">
    <name type="scientific">Parvicella tangerina</name>
    <dbReference type="NCBI Taxonomy" id="2829795"/>
    <lineage>
        <taxon>Bacteria</taxon>
        <taxon>Pseudomonadati</taxon>
        <taxon>Bacteroidota</taxon>
        <taxon>Flavobacteriia</taxon>
        <taxon>Flavobacteriales</taxon>
        <taxon>Parvicellaceae</taxon>
        <taxon>Parvicella</taxon>
    </lineage>
</organism>
<dbReference type="KEGG" id="ptan:CRYO30217_03536"/>
<dbReference type="EMBL" id="OU015584">
    <property type="protein sequence ID" value="CAG5087649.1"/>
    <property type="molecule type" value="Genomic_DNA"/>
</dbReference>
<gene>
    <name evidence="1" type="ORF">CRYO30217_03536</name>
</gene>
<evidence type="ECO:0000313" key="1">
    <source>
        <dbReference type="EMBL" id="CAG5087649.1"/>
    </source>
</evidence>
<evidence type="ECO:0000313" key="2">
    <source>
        <dbReference type="Proteomes" id="UP000683507"/>
    </source>
</evidence>